<proteinExistence type="predicted"/>
<sequence>MSKQGGLGDALYYGGYDMSGDVQALGNVGGGPALLEFTDITQAAMARQGGLRDGRFEWTSFFNPGLPANAAHTLLSALPRGDVLVTYGRGTVLGSPAACLNGKQITYDGTRGNDGSLMFAVTGQASSYGLEWGKLLTPGVRTDTAATLGTAVDTGGSLSFGAQAYLHLGAFTGTDVTVKIQDSADNSSFTDVASLAFTQVTAAPATQRIAIANTATVRRYVRATTVTTGGFTSASFAVVLCKNEIAGVTF</sequence>
<dbReference type="EMBL" id="JAZEWV010000046">
    <property type="protein sequence ID" value="MEE4546462.1"/>
    <property type="molecule type" value="Genomic_DNA"/>
</dbReference>
<dbReference type="Proteomes" id="UP001344658">
    <property type="component" value="Unassembled WGS sequence"/>
</dbReference>
<gene>
    <name evidence="1" type="ORF">V2S66_31420</name>
</gene>
<protein>
    <recommendedName>
        <fullName evidence="3">F5/8 type C domain-containing protein</fullName>
    </recommendedName>
</protein>
<evidence type="ECO:0000313" key="2">
    <source>
        <dbReference type="Proteomes" id="UP001344658"/>
    </source>
</evidence>
<comment type="caution">
    <text evidence="1">The sequence shown here is derived from an EMBL/GenBank/DDBJ whole genome shotgun (WGS) entry which is preliminary data.</text>
</comment>
<keyword evidence="2" id="KW-1185">Reference proteome</keyword>
<organism evidence="1 2">
    <name type="scientific">Actinacidiphila polyblastidii</name>
    <dbReference type="NCBI Taxonomy" id="3110430"/>
    <lineage>
        <taxon>Bacteria</taxon>
        <taxon>Bacillati</taxon>
        <taxon>Actinomycetota</taxon>
        <taxon>Actinomycetes</taxon>
        <taxon>Kitasatosporales</taxon>
        <taxon>Streptomycetaceae</taxon>
        <taxon>Actinacidiphila</taxon>
    </lineage>
</organism>
<reference evidence="1 2" key="1">
    <citation type="submission" date="2023-12" db="EMBL/GenBank/DDBJ databases">
        <title>Streptomyces sp. V4-01.</title>
        <authorList>
            <person name="Somphong A."/>
            <person name="Phongsopitanun W."/>
        </authorList>
    </citation>
    <scope>NUCLEOTIDE SEQUENCE [LARGE SCALE GENOMIC DNA]</scope>
    <source>
        <strain evidence="1 2">V4-01</strain>
    </source>
</reference>
<name>A0ABU7PMJ9_9ACTN</name>
<accession>A0ABU7PMJ9</accession>
<evidence type="ECO:0008006" key="3">
    <source>
        <dbReference type="Google" id="ProtNLM"/>
    </source>
</evidence>
<dbReference type="Gene3D" id="2.60.120.1110">
    <property type="match status" value="1"/>
</dbReference>
<evidence type="ECO:0000313" key="1">
    <source>
        <dbReference type="EMBL" id="MEE4546462.1"/>
    </source>
</evidence>
<dbReference type="RefSeq" id="WP_330800162.1">
    <property type="nucleotide sequence ID" value="NZ_JAZEWV010000046.1"/>
</dbReference>